<keyword evidence="2" id="KW-0238">DNA-binding</keyword>
<reference evidence="5" key="1">
    <citation type="submission" date="2023-02" db="EMBL/GenBank/DDBJ databases">
        <title>Genome sequence of Hyphococcus flavus.</title>
        <authorList>
            <person name="Rong J.-C."/>
            <person name="Zhao Q."/>
            <person name="Yi M."/>
            <person name="Wu J.-Y."/>
        </authorList>
    </citation>
    <scope>NUCLEOTIDE SEQUENCE</scope>
    <source>
        <strain evidence="5">MCCC 1K03223</strain>
    </source>
</reference>
<evidence type="ECO:0000256" key="3">
    <source>
        <dbReference type="ARBA" id="ARBA00023163"/>
    </source>
</evidence>
<dbReference type="InterPro" id="IPR050204">
    <property type="entry name" value="AraC_XylS_family_regulators"/>
</dbReference>
<evidence type="ECO:0000313" key="5">
    <source>
        <dbReference type="EMBL" id="WDI31845.1"/>
    </source>
</evidence>
<sequence>MSECVQTIITPKVPILDFKSPEIGHHLLHNGQPWACRAVKYPRLYVSLKGMFHAQSEHGNIEISASYAAYIPATVEHACVASDQGAQILSIDLFPSGKVNTNSAPRRIEDSYSYYLISALMSRSLNSLSEVDLDNIEKLSIHLFKEDCKSETCWCSSIIEAISASIKAPPSLEHLADMAGMHPMTLTKKFRRLHGCSMGEFRRRVRAERAFYRVIKEPAPLSDVSLTCGYADQSHMTREFRCFFGLTPAFLRRTTECVFDSGH</sequence>
<dbReference type="SMART" id="SM00342">
    <property type="entry name" value="HTH_ARAC"/>
    <property type="match status" value="1"/>
</dbReference>
<keyword evidence="1" id="KW-0805">Transcription regulation</keyword>
<keyword evidence="6" id="KW-1185">Reference proteome</keyword>
<feature type="domain" description="HTH araC/xylS-type" evidence="4">
    <location>
        <begin position="156"/>
        <end position="254"/>
    </location>
</feature>
<dbReference type="PROSITE" id="PS01124">
    <property type="entry name" value="HTH_ARAC_FAMILY_2"/>
    <property type="match status" value="1"/>
</dbReference>
<dbReference type="RefSeq" id="WP_274493732.1">
    <property type="nucleotide sequence ID" value="NZ_CP118166.1"/>
</dbReference>
<gene>
    <name evidence="5" type="ORF">PUV54_01415</name>
</gene>
<keyword evidence="3" id="KW-0804">Transcription</keyword>
<dbReference type="GO" id="GO:0003700">
    <property type="term" value="F:DNA-binding transcription factor activity"/>
    <property type="evidence" value="ECO:0007669"/>
    <property type="project" value="InterPro"/>
</dbReference>
<dbReference type="AlphaFoldDB" id="A0AAE9ZJQ6"/>
<proteinExistence type="predicted"/>
<dbReference type="SUPFAM" id="SSF46689">
    <property type="entry name" value="Homeodomain-like"/>
    <property type="match status" value="2"/>
</dbReference>
<organism evidence="5 6">
    <name type="scientific">Hyphococcus flavus</name>
    <dbReference type="NCBI Taxonomy" id="1866326"/>
    <lineage>
        <taxon>Bacteria</taxon>
        <taxon>Pseudomonadati</taxon>
        <taxon>Pseudomonadota</taxon>
        <taxon>Alphaproteobacteria</taxon>
        <taxon>Parvularculales</taxon>
        <taxon>Parvularculaceae</taxon>
        <taxon>Hyphococcus</taxon>
    </lineage>
</organism>
<dbReference type="Pfam" id="PF12833">
    <property type="entry name" value="HTH_18"/>
    <property type="match status" value="1"/>
</dbReference>
<protein>
    <submittedName>
        <fullName evidence="5">Helix-turn-helix domain-containing protein</fullName>
    </submittedName>
</protein>
<name>A0AAE9ZJQ6_9PROT</name>
<dbReference type="KEGG" id="hfl:PUV54_01415"/>
<dbReference type="PANTHER" id="PTHR46796">
    <property type="entry name" value="HTH-TYPE TRANSCRIPTIONAL ACTIVATOR RHAS-RELATED"/>
    <property type="match status" value="1"/>
</dbReference>
<dbReference type="GO" id="GO:0043565">
    <property type="term" value="F:sequence-specific DNA binding"/>
    <property type="evidence" value="ECO:0007669"/>
    <property type="project" value="InterPro"/>
</dbReference>
<dbReference type="Gene3D" id="1.10.10.60">
    <property type="entry name" value="Homeodomain-like"/>
    <property type="match status" value="1"/>
</dbReference>
<dbReference type="Proteomes" id="UP001214043">
    <property type="component" value="Chromosome"/>
</dbReference>
<evidence type="ECO:0000313" key="6">
    <source>
        <dbReference type="Proteomes" id="UP001214043"/>
    </source>
</evidence>
<evidence type="ECO:0000256" key="1">
    <source>
        <dbReference type="ARBA" id="ARBA00023015"/>
    </source>
</evidence>
<accession>A0AAE9ZJQ6</accession>
<evidence type="ECO:0000259" key="4">
    <source>
        <dbReference type="PROSITE" id="PS01124"/>
    </source>
</evidence>
<dbReference type="EMBL" id="CP118166">
    <property type="protein sequence ID" value="WDI31845.1"/>
    <property type="molecule type" value="Genomic_DNA"/>
</dbReference>
<evidence type="ECO:0000256" key="2">
    <source>
        <dbReference type="ARBA" id="ARBA00023125"/>
    </source>
</evidence>
<dbReference type="InterPro" id="IPR009057">
    <property type="entry name" value="Homeodomain-like_sf"/>
</dbReference>
<dbReference type="InterPro" id="IPR018060">
    <property type="entry name" value="HTH_AraC"/>
</dbReference>